<dbReference type="GeneID" id="82157241"/>
<reference evidence="3 4" key="1">
    <citation type="submission" date="2020-05" db="EMBL/GenBank/DDBJ databases">
        <title>Distinct polysaccharide utilization as determinants for interspecies competition between intestinal Prevotella spp.</title>
        <authorList>
            <person name="Galvez E.J.C."/>
            <person name="Iljazovic A."/>
            <person name="Strowig T."/>
        </authorList>
    </citation>
    <scope>NUCLEOTIDE SEQUENCE [LARGE SCALE GENOMIC DNA]</scope>
    <source>
        <strain evidence="3 4">PROD</strain>
    </source>
</reference>
<dbReference type="InterPro" id="IPR005902">
    <property type="entry name" value="HU_DNA-bd_put"/>
</dbReference>
<dbReference type="Pfam" id="PF18291">
    <property type="entry name" value="HU-HIG"/>
    <property type="match status" value="1"/>
</dbReference>
<evidence type="ECO:0000313" key="4">
    <source>
        <dbReference type="Proteomes" id="UP001193734"/>
    </source>
</evidence>
<dbReference type="NCBIfam" id="TIGR01201">
    <property type="entry name" value="HU_rel"/>
    <property type="match status" value="1"/>
</dbReference>
<evidence type="ECO:0000259" key="2">
    <source>
        <dbReference type="Pfam" id="PF18291"/>
    </source>
</evidence>
<keyword evidence="1 3" id="KW-0238">DNA-binding</keyword>
<dbReference type="RefSeq" id="WP_172175347.1">
    <property type="nucleotide sequence ID" value="NZ_CASGIA010000009.1"/>
</dbReference>
<sequence length="142" mass="16021">MAIEIRLKKYKNKTKSSYGKWYAQTVTLGTVGTKEIAQHICQNSSFTEGDVLGVLQQLTGEMQRALQSGMAVRMDGIGRFRIVAESVGVRNQSDFNIQKHIKGVRIKFLAEGHRDAITWKVIRPMTVNSNVSKKIWTIPIKN</sequence>
<keyword evidence="4" id="KW-1185">Reference proteome</keyword>
<evidence type="ECO:0000313" key="3">
    <source>
        <dbReference type="EMBL" id="NPE13813.1"/>
    </source>
</evidence>
<dbReference type="Proteomes" id="UP001193734">
    <property type="component" value="Unassembled WGS sequence"/>
</dbReference>
<comment type="caution">
    <text evidence="3">The sequence shown here is derived from an EMBL/GenBank/DDBJ whole genome shotgun (WGS) entry which is preliminary data.</text>
</comment>
<proteinExistence type="predicted"/>
<dbReference type="SUPFAM" id="SSF47729">
    <property type="entry name" value="IHF-like DNA-binding proteins"/>
    <property type="match status" value="1"/>
</dbReference>
<name>A0ABX2AWI6_9BACT</name>
<accession>A0ABX2AWI6</accession>
<feature type="domain" description="HU" evidence="2">
    <location>
        <begin position="1"/>
        <end position="111"/>
    </location>
</feature>
<evidence type="ECO:0000256" key="1">
    <source>
        <dbReference type="ARBA" id="ARBA00023125"/>
    </source>
</evidence>
<dbReference type="GO" id="GO:0003677">
    <property type="term" value="F:DNA binding"/>
    <property type="evidence" value="ECO:0007669"/>
    <property type="project" value="UniProtKB-KW"/>
</dbReference>
<dbReference type="EMBL" id="JABKKE010000007">
    <property type="protein sequence ID" value="NPE13813.1"/>
    <property type="molecule type" value="Genomic_DNA"/>
</dbReference>
<organism evidence="3 4">
    <name type="scientific">Xylanibacter rodentium</name>
    <dbReference type="NCBI Taxonomy" id="2736289"/>
    <lineage>
        <taxon>Bacteria</taxon>
        <taxon>Pseudomonadati</taxon>
        <taxon>Bacteroidota</taxon>
        <taxon>Bacteroidia</taxon>
        <taxon>Bacteroidales</taxon>
        <taxon>Prevotellaceae</taxon>
        <taxon>Xylanibacter</taxon>
    </lineage>
</organism>
<gene>
    <name evidence="3" type="ORF">HPS55_05635</name>
</gene>
<protein>
    <submittedName>
        <fullName evidence="3">DNA-binding protein</fullName>
    </submittedName>
</protein>
<dbReference type="InterPro" id="IPR041607">
    <property type="entry name" value="HU-HIG"/>
</dbReference>
<dbReference type="InterPro" id="IPR010992">
    <property type="entry name" value="IHF-like_DNA-bd_dom_sf"/>
</dbReference>